<proteinExistence type="predicted"/>
<reference evidence="2" key="1">
    <citation type="journal article" date="2018" name="Nat. Plants">
        <title>Whole-genome landscape of Medicago truncatula symbiotic genes.</title>
        <authorList>
            <person name="Pecrix Y."/>
            <person name="Staton S.E."/>
            <person name="Sallet E."/>
            <person name="Lelandais-Briere C."/>
            <person name="Moreau S."/>
            <person name="Carrere S."/>
            <person name="Blein T."/>
            <person name="Jardinaud M.F."/>
            <person name="Latrasse D."/>
            <person name="Zouine M."/>
            <person name="Zahm M."/>
            <person name="Kreplak J."/>
            <person name="Mayjonade B."/>
            <person name="Satge C."/>
            <person name="Perez M."/>
            <person name="Cauet S."/>
            <person name="Marande W."/>
            <person name="Chantry-Darmon C."/>
            <person name="Lopez-Roques C."/>
            <person name="Bouchez O."/>
            <person name="Berard A."/>
            <person name="Debelle F."/>
            <person name="Munos S."/>
            <person name="Bendahmane A."/>
            <person name="Berges H."/>
            <person name="Niebel A."/>
            <person name="Buitink J."/>
            <person name="Frugier F."/>
            <person name="Benhamed M."/>
            <person name="Crespi M."/>
            <person name="Gouzy J."/>
            <person name="Gamas P."/>
        </authorList>
    </citation>
    <scope>NUCLEOTIDE SEQUENCE [LARGE SCALE GENOMIC DNA]</scope>
    <source>
        <strain evidence="2">cv. Jemalong A17</strain>
    </source>
</reference>
<sequence>MIYTLPNVNHKSIWNWLNNNPFPIFEYLKSIYIIFLKQNGNKVRIPVLGCSQS</sequence>
<gene>
    <name evidence="1" type="ORF">MtrunA17_Chr7g0220021</name>
</gene>
<accession>A0A396GVD7</accession>
<dbReference type="Proteomes" id="UP000265566">
    <property type="component" value="Chromosome 7"/>
</dbReference>
<name>A0A396GVD7_MEDTR</name>
<evidence type="ECO:0000313" key="1">
    <source>
        <dbReference type="EMBL" id="RHN44493.1"/>
    </source>
</evidence>
<dbReference type="EMBL" id="PSQE01000007">
    <property type="protein sequence ID" value="RHN44493.1"/>
    <property type="molecule type" value="Genomic_DNA"/>
</dbReference>
<dbReference type="AlphaFoldDB" id="A0A396GVD7"/>
<evidence type="ECO:0000313" key="2">
    <source>
        <dbReference type="Proteomes" id="UP000265566"/>
    </source>
</evidence>
<comment type="caution">
    <text evidence="1">The sequence shown here is derived from an EMBL/GenBank/DDBJ whole genome shotgun (WGS) entry which is preliminary data.</text>
</comment>
<organism evidence="1 2">
    <name type="scientific">Medicago truncatula</name>
    <name type="common">Barrel medic</name>
    <name type="synonym">Medicago tribuloides</name>
    <dbReference type="NCBI Taxonomy" id="3880"/>
    <lineage>
        <taxon>Eukaryota</taxon>
        <taxon>Viridiplantae</taxon>
        <taxon>Streptophyta</taxon>
        <taxon>Embryophyta</taxon>
        <taxon>Tracheophyta</taxon>
        <taxon>Spermatophyta</taxon>
        <taxon>Magnoliopsida</taxon>
        <taxon>eudicotyledons</taxon>
        <taxon>Gunneridae</taxon>
        <taxon>Pentapetalae</taxon>
        <taxon>rosids</taxon>
        <taxon>fabids</taxon>
        <taxon>Fabales</taxon>
        <taxon>Fabaceae</taxon>
        <taxon>Papilionoideae</taxon>
        <taxon>50 kb inversion clade</taxon>
        <taxon>NPAAA clade</taxon>
        <taxon>Hologalegina</taxon>
        <taxon>IRL clade</taxon>
        <taxon>Trifolieae</taxon>
        <taxon>Medicago</taxon>
    </lineage>
</organism>
<dbReference type="Gramene" id="rna38619">
    <property type="protein sequence ID" value="RHN44493.1"/>
    <property type="gene ID" value="gene38619"/>
</dbReference>
<protein>
    <submittedName>
        <fullName evidence="1">Uncharacterized protein</fullName>
    </submittedName>
</protein>